<organism evidence="1 2">
    <name type="scientific">Streptomyces microflavus</name>
    <name type="common">Streptomyces lipmanii</name>
    <dbReference type="NCBI Taxonomy" id="1919"/>
    <lineage>
        <taxon>Bacteria</taxon>
        <taxon>Bacillati</taxon>
        <taxon>Actinomycetota</taxon>
        <taxon>Actinomycetes</taxon>
        <taxon>Kitasatosporales</taxon>
        <taxon>Streptomycetaceae</taxon>
        <taxon>Streptomyces</taxon>
    </lineage>
</organism>
<evidence type="ECO:0000313" key="1">
    <source>
        <dbReference type="EMBL" id="GFN07410.1"/>
    </source>
</evidence>
<accession>A0A7J0CY04</accession>
<sequence length="77" mass="8252">MVLERLQLRVREGVAGAVPALGAKVVLLGLQLHILREDSVEDFEALGHNFLADSVTGDHCEIDAARHAGSLTVRPTP</sequence>
<evidence type="ECO:0000313" key="2">
    <source>
        <dbReference type="Proteomes" id="UP000498740"/>
    </source>
</evidence>
<protein>
    <submittedName>
        <fullName evidence="1">Uncharacterized protein</fullName>
    </submittedName>
</protein>
<dbReference type="AlphaFoldDB" id="A0A7J0CY04"/>
<proteinExistence type="predicted"/>
<comment type="caution">
    <text evidence="1">The sequence shown here is derived from an EMBL/GenBank/DDBJ whole genome shotgun (WGS) entry which is preliminary data.</text>
</comment>
<dbReference type="Proteomes" id="UP000498740">
    <property type="component" value="Unassembled WGS sequence"/>
</dbReference>
<reference evidence="1 2" key="1">
    <citation type="submission" date="2020-05" db="EMBL/GenBank/DDBJ databases">
        <title>Whole genome shotgun sequence of Streptomyces microflavus NBRC 13062.</title>
        <authorList>
            <person name="Komaki H."/>
            <person name="Tamura T."/>
        </authorList>
    </citation>
    <scope>NUCLEOTIDE SEQUENCE [LARGE SCALE GENOMIC DNA]</scope>
    <source>
        <strain evidence="1 2">NBRC 13062</strain>
    </source>
</reference>
<gene>
    <name evidence="1" type="ORF">Smic_59660</name>
</gene>
<dbReference type="EMBL" id="BLWD01000001">
    <property type="protein sequence ID" value="GFN07410.1"/>
    <property type="molecule type" value="Genomic_DNA"/>
</dbReference>
<name>A0A7J0CY04_STRMI</name>